<evidence type="ECO:0000256" key="3">
    <source>
        <dbReference type="SAM" id="Phobius"/>
    </source>
</evidence>
<evidence type="ECO:0000313" key="5">
    <source>
        <dbReference type="EMBL" id="KYP51301.1"/>
    </source>
</evidence>
<feature type="domain" description="GH16" evidence="4">
    <location>
        <begin position="36"/>
        <end position="98"/>
    </location>
</feature>
<sequence>ILFLHSLYLASTPIALIASFYTIFNIIFRDNQANILNSIGIHHDEIDLEFLGNLSGDLYILSTNLYVNGIRSHEIQFYLWFNPIEDFHTYSIDSFDWNP</sequence>
<gene>
    <name evidence="5" type="ORF">KK1_026857</name>
</gene>
<dbReference type="Gene3D" id="2.60.120.200">
    <property type="match status" value="1"/>
</dbReference>
<dbReference type="Gramene" id="C.cajan_28344.t">
    <property type="protein sequence ID" value="C.cajan_28344.t"/>
    <property type="gene ID" value="C.cajan_28344"/>
</dbReference>
<keyword evidence="1" id="KW-0378">Hydrolase</keyword>
<dbReference type="Proteomes" id="UP000075243">
    <property type="component" value="Unassembled WGS sequence"/>
</dbReference>
<feature type="non-terminal residue" evidence="5">
    <location>
        <position position="1"/>
    </location>
</feature>
<accession>A0A151S981</accession>
<organism evidence="5 6">
    <name type="scientific">Cajanus cajan</name>
    <name type="common">Pigeon pea</name>
    <name type="synonym">Cajanus indicus</name>
    <dbReference type="NCBI Taxonomy" id="3821"/>
    <lineage>
        <taxon>Eukaryota</taxon>
        <taxon>Viridiplantae</taxon>
        <taxon>Streptophyta</taxon>
        <taxon>Embryophyta</taxon>
        <taxon>Tracheophyta</taxon>
        <taxon>Spermatophyta</taxon>
        <taxon>Magnoliopsida</taxon>
        <taxon>eudicotyledons</taxon>
        <taxon>Gunneridae</taxon>
        <taxon>Pentapetalae</taxon>
        <taxon>rosids</taxon>
        <taxon>fabids</taxon>
        <taxon>Fabales</taxon>
        <taxon>Fabaceae</taxon>
        <taxon>Papilionoideae</taxon>
        <taxon>50 kb inversion clade</taxon>
        <taxon>NPAAA clade</taxon>
        <taxon>indigoferoid/millettioid clade</taxon>
        <taxon>Phaseoleae</taxon>
        <taxon>Cajanus</taxon>
    </lineage>
</organism>
<keyword evidence="6" id="KW-1185">Reference proteome</keyword>
<protein>
    <submittedName>
        <fullName evidence="5">Brassinosteroid-regulated protein BRU1</fullName>
    </submittedName>
</protein>
<feature type="transmembrane region" description="Helical" evidence="3">
    <location>
        <begin position="6"/>
        <end position="28"/>
    </location>
</feature>
<dbReference type="InterPro" id="IPR044791">
    <property type="entry name" value="Beta-glucanase/XTH"/>
</dbReference>
<keyword evidence="3" id="KW-1133">Transmembrane helix</keyword>
<dbReference type="GO" id="GO:0005975">
    <property type="term" value="P:carbohydrate metabolic process"/>
    <property type="evidence" value="ECO:0007669"/>
    <property type="project" value="InterPro"/>
</dbReference>
<keyword evidence="3" id="KW-0472">Membrane</keyword>
<reference evidence="5" key="1">
    <citation type="journal article" date="2012" name="Nat. Biotechnol.">
        <title>Draft genome sequence of pigeonpea (Cajanus cajan), an orphan legume crop of resource-poor farmers.</title>
        <authorList>
            <person name="Varshney R.K."/>
            <person name="Chen W."/>
            <person name="Li Y."/>
            <person name="Bharti A.K."/>
            <person name="Saxena R.K."/>
            <person name="Schlueter J.A."/>
            <person name="Donoghue M.T."/>
            <person name="Azam S."/>
            <person name="Fan G."/>
            <person name="Whaley A.M."/>
            <person name="Farmer A.D."/>
            <person name="Sheridan J."/>
            <person name="Iwata A."/>
            <person name="Tuteja R."/>
            <person name="Penmetsa R.V."/>
            <person name="Wu W."/>
            <person name="Upadhyaya H.D."/>
            <person name="Yang S.P."/>
            <person name="Shah T."/>
            <person name="Saxena K.B."/>
            <person name="Michael T."/>
            <person name="McCombie W.R."/>
            <person name="Yang B."/>
            <person name="Zhang G."/>
            <person name="Yang H."/>
            <person name="Wang J."/>
            <person name="Spillane C."/>
            <person name="Cook D.R."/>
            <person name="May G.D."/>
            <person name="Xu X."/>
            <person name="Jackson S.A."/>
        </authorList>
    </citation>
    <scope>NUCLEOTIDE SEQUENCE [LARGE SCALE GENOMIC DNA]</scope>
</reference>
<dbReference type="InterPro" id="IPR000757">
    <property type="entry name" value="Beta-glucanase-like"/>
</dbReference>
<dbReference type="STRING" id="3821.A0A151S981"/>
<dbReference type="GO" id="GO:0004553">
    <property type="term" value="F:hydrolase activity, hydrolyzing O-glycosyl compounds"/>
    <property type="evidence" value="ECO:0007669"/>
    <property type="project" value="InterPro"/>
</dbReference>
<evidence type="ECO:0000256" key="2">
    <source>
        <dbReference type="ARBA" id="ARBA00023295"/>
    </source>
</evidence>
<dbReference type="PANTHER" id="PTHR31062">
    <property type="entry name" value="XYLOGLUCAN ENDOTRANSGLUCOSYLASE/HYDROLASE PROTEIN 8-RELATED"/>
    <property type="match status" value="1"/>
</dbReference>
<dbReference type="SUPFAM" id="SSF49899">
    <property type="entry name" value="Concanavalin A-like lectins/glucanases"/>
    <property type="match status" value="1"/>
</dbReference>
<dbReference type="PROSITE" id="PS01034">
    <property type="entry name" value="GH16_1"/>
    <property type="match status" value="1"/>
</dbReference>
<keyword evidence="3" id="KW-0812">Transmembrane</keyword>
<evidence type="ECO:0000256" key="1">
    <source>
        <dbReference type="ARBA" id="ARBA00022801"/>
    </source>
</evidence>
<dbReference type="EMBL" id="KQ483440">
    <property type="protein sequence ID" value="KYP51301.1"/>
    <property type="molecule type" value="Genomic_DNA"/>
</dbReference>
<dbReference type="InterPro" id="IPR008263">
    <property type="entry name" value="GH16_AS"/>
</dbReference>
<evidence type="ECO:0000313" key="6">
    <source>
        <dbReference type="Proteomes" id="UP000075243"/>
    </source>
</evidence>
<dbReference type="AlphaFoldDB" id="A0A151S981"/>
<dbReference type="InterPro" id="IPR013320">
    <property type="entry name" value="ConA-like_dom_sf"/>
</dbReference>
<evidence type="ECO:0000259" key="4">
    <source>
        <dbReference type="Pfam" id="PF00722"/>
    </source>
</evidence>
<dbReference type="Pfam" id="PF00722">
    <property type="entry name" value="Glyco_hydro_16"/>
    <property type="match status" value="1"/>
</dbReference>
<proteinExistence type="predicted"/>
<keyword evidence="2" id="KW-0326">Glycosidase</keyword>
<name>A0A151S981_CAJCA</name>